<evidence type="ECO:0000313" key="4">
    <source>
        <dbReference type="Proteomes" id="UP000597762"/>
    </source>
</evidence>
<organism evidence="3 4">
    <name type="scientific">Acanthosepion pharaonis</name>
    <name type="common">Pharaoh cuttlefish</name>
    <name type="synonym">Sepia pharaonis</name>
    <dbReference type="NCBI Taxonomy" id="158019"/>
    <lineage>
        <taxon>Eukaryota</taxon>
        <taxon>Metazoa</taxon>
        <taxon>Spiralia</taxon>
        <taxon>Lophotrochozoa</taxon>
        <taxon>Mollusca</taxon>
        <taxon>Cephalopoda</taxon>
        <taxon>Coleoidea</taxon>
        <taxon>Decapodiformes</taxon>
        <taxon>Sepiida</taxon>
        <taxon>Sepiina</taxon>
        <taxon>Sepiidae</taxon>
        <taxon>Acanthosepion</taxon>
    </lineage>
</organism>
<keyword evidence="1" id="KW-0812">Transmembrane</keyword>
<evidence type="ECO:0000256" key="2">
    <source>
        <dbReference type="SAM" id="SignalP"/>
    </source>
</evidence>
<dbReference type="EMBL" id="CAHIKZ030003105">
    <property type="protein sequence ID" value="CAE1296208.1"/>
    <property type="molecule type" value="Genomic_DNA"/>
</dbReference>
<comment type="caution">
    <text evidence="3">The sequence shown here is derived from an EMBL/GenBank/DDBJ whole genome shotgun (WGS) entry which is preliminary data.</text>
</comment>
<keyword evidence="4" id="KW-1185">Reference proteome</keyword>
<feature type="transmembrane region" description="Helical" evidence="1">
    <location>
        <begin position="148"/>
        <end position="167"/>
    </location>
</feature>
<gene>
    <name evidence="3" type="ORF">SPHA_51290</name>
</gene>
<feature type="chain" id="PRO_5032332413" evidence="2">
    <location>
        <begin position="18"/>
        <end position="261"/>
    </location>
</feature>
<protein>
    <submittedName>
        <fullName evidence="3">Uncharacterized protein</fullName>
    </submittedName>
</protein>
<name>A0A812DC13_ACAPH</name>
<evidence type="ECO:0000313" key="3">
    <source>
        <dbReference type="EMBL" id="CAE1296208.1"/>
    </source>
</evidence>
<feature type="transmembrane region" description="Helical" evidence="1">
    <location>
        <begin position="116"/>
        <end position="141"/>
    </location>
</feature>
<evidence type="ECO:0000256" key="1">
    <source>
        <dbReference type="SAM" id="Phobius"/>
    </source>
</evidence>
<dbReference type="Proteomes" id="UP000597762">
    <property type="component" value="Unassembled WGS sequence"/>
</dbReference>
<accession>A0A812DC13</accession>
<feature type="transmembrane region" description="Helical" evidence="1">
    <location>
        <begin position="211"/>
        <end position="233"/>
    </location>
</feature>
<keyword evidence="1" id="KW-1133">Transmembrane helix</keyword>
<keyword evidence="1" id="KW-0472">Membrane</keyword>
<reference evidence="3" key="1">
    <citation type="submission" date="2021-01" db="EMBL/GenBank/DDBJ databases">
        <authorList>
            <person name="Li R."/>
            <person name="Bekaert M."/>
        </authorList>
    </citation>
    <scope>NUCLEOTIDE SEQUENCE</scope>
    <source>
        <strain evidence="3">Farmed</strain>
    </source>
</reference>
<sequence length="261" mass="28580">MVTLFWLLSQLTKLSWALCFPPPCLKGYLVCLMVVLSASNPPTPPHILIVLNPSWTLLSHGCLALAAFLSHSCLVLAASPPSRLGYFTPFASRECLVLAASPAFMVVPHCVCPSQIFLYLSLPTPVSATAPTIFLCMLVLSDYLAADAVVAIFALNSFFLLGFLSFAHPPFDLFIFSSLHIIPSSLPFSNAHALTPFFFLHESSNYVFGRFLLLTSSCICFFLSFSLPVAPAFRLPVVILNKTQKLALTSAQQFIFYSNCL</sequence>
<keyword evidence="2" id="KW-0732">Signal</keyword>
<dbReference type="AlphaFoldDB" id="A0A812DC13"/>
<feature type="signal peptide" evidence="2">
    <location>
        <begin position="1"/>
        <end position="17"/>
    </location>
</feature>
<proteinExistence type="predicted"/>